<reference evidence="3 4" key="1">
    <citation type="submission" date="2016-11" db="EMBL/GenBank/DDBJ databases">
        <authorList>
            <person name="Jaros S."/>
            <person name="Januszkiewicz K."/>
            <person name="Wedrychowicz H."/>
        </authorList>
    </citation>
    <scope>NUCLEOTIDE SEQUENCE [LARGE SCALE GENOMIC DNA]</scope>
    <source>
        <strain evidence="3 4">DSM 3074</strain>
    </source>
</reference>
<evidence type="ECO:0000256" key="2">
    <source>
        <dbReference type="SAM" id="SignalP"/>
    </source>
</evidence>
<organism evidence="3 4">
    <name type="scientific">Anaerovibrio lipolyticus DSM 3074</name>
    <dbReference type="NCBI Taxonomy" id="1120997"/>
    <lineage>
        <taxon>Bacteria</taxon>
        <taxon>Bacillati</taxon>
        <taxon>Bacillota</taxon>
        <taxon>Negativicutes</taxon>
        <taxon>Selenomonadales</taxon>
        <taxon>Selenomonadaceae</taxon>
        <taxon>Anaerovibrio</taxon>
    </lineage>
</organism>
<sequence length="171" mass="19297">MNLKKLIAIGLIVTAAFVSFGCGDSGEKTGVADKQPEQQQTQLKQTEKQQDTQQEKQQEKQQETQEVAVKNELSNLVLDVPRFEMFGGKASLMVTITNNNKEGVTIKEGIIEAEFDDPNGQLIWKGWSYFDGINLYIPAGEQRRHTFHIIDSNCPNYEGKAMIHTRYVFGK</sequence>
<protein>
    <submittedName>
        <fullName evidence="3">Uncharacterized protein</fullName>
    </submittedName>
</protein>
<dbReference type="Proteomes" id="UP000191240">
    <property type="component" value="Unassembled WGS sequence"/>
</dbReference>
<dbReference type="RefSeq" id="WP_080325778.1">
    <property type="nucleotide sequence ID" value="NZ_FQYW01000010.1"/>
</dbReference>
<accession>A0A1M6DB33</accession>
<feature type="chain" id="PRO_5039562574" evidence="2">
    <location>
        <begin position="22"/>
        <end position="171"/>
    </location>
</feature>
<gene>
    <name evidence="3" type="ORF">SAMN02745671_01412</name>
</gene>
<dbReference type="EMBL" id="FQYW01000010">
    <property type="protein sequence ID" value="SHI70311.1"/>
    <property type="molecule type" value="Genomic_DNA"/>
</dbReference>
<evidence type="ECO:0000256" key="1">
    <source>
        <dbReference type="SAM" id="MobiDB-lite"/>
    </source>
</evidence>
<dbReference type="PROSITE" id="PS51257">
    <property type="entry name" value="PROKAR_LIPOPROTEIN"/>
    <property type="match status" value="1"/>
</dbReference>
<keyword evidence="2" id="KW-0732">Signal</keyword>
<evidence type="ECO:0000313" key="4">
    <source>
        <dbReference type="Proteomes" id="UP000191240"/>
    </source>
</evidence>
<name>A0A1M6DB33_9FIRM</name>
<feature type="compositionally biased region" description="Basic and acidic residues" evidence="1">
    <location>
        <begin position="45"/>
        <end position="63"/>
    </location>
</feature>
<feature type="signal peptide" evidence="2">
    <location>
        <begin position="1"/>
        <end position="21"/>
    </location>
</feature>
<feature type="compositionally biased region" description="Basic and acidic residues" evidence="1">
    <location>
        <begin position="26"/>
        <end position="36"/>
    </location>
</feature>
<feature type="region of interest" description="Disordered" evidence="1">
    <location>
        <begin position="26"/>
        <end position="66"/>
    </location>
</feature>
<dbReference type="AlphaFoldDB" id="A0A1M6DB33"/>
<evidence type="ECO:0000313" key="3">
    <source>
        <dbReference type="EMBL" id="SHI70311.1"/>
    </source>
</evidence>
<proteinExistence type="predicted"/>